<gene>
    <name evidence="2" type="primary">NCL1_22618</name>
    <name evidence="2" type="ORF">TNCV_1373051</name>
</gene>
<keyword evidence="3" id="KW-1185">Reference proteome</keyword>
<protein>
    <submittedName>
        <fullName evidence="2">RNase H domain-containing protein</fullName>
    </submittedName>
</protein>
<name>A0A8X6WGQ9_TRICX</name>
<reference evidence="2" key="1">
    <citation type="submission" date="2020-08" db="EMBL/GenBank/DDBJ databases">
        <title>Multicomponent nature underlies the extraordinary mechanical properties of spider dragline silk.</title>
        <authorList>
            <person name="Kono N."/>
            <person name="Nakamura H."/>
            <person name="Mori M."/>
            <person name="Yoshida Y."/>
            <person name="Ohtoshi R."/>
            <person name="Malay A.D."/>
            <person name="Moran D.A.P."/>
            <person name="Tomita M."/>
            <person name="Numata K."/>
            <person name="Arakawa K."/>
        </authorList>
    </citation>
    <scope>NUCLEOTIDE SEQUENCE</scope>
</reference>
<dbReference type="EMBL" id="BMAU01021426">
    <property type="protein sequence ID" value="GFY34614.1"/>
    <property type="molecule type" value="Genomic_DNA"/>
</dbReference>
<evidence type="ECO:0000256" key="1">
    <source>
        <dbReference type="SAM" id="MobiDB-lite"/>
    </source>
</evidence>
<sequence>MLKRLPVGMMWKLGEGVSSQVSSTSLDHGSKLRGPSPKPVESLNREKRLTHSSQKILELTDFSLLRFEGNEFANTLAKAGACEVPEPSAALTFLEIFFRTKHQNKTAWITPPRAPLVSMFSSWRLSGSRFYKTGSNASSEPATPAHILECLGLTKRDLAGVLLLVLNFLKVYDVMDQV</sequence>
<proteinExistence type="predicted"/>
<organism evidence="2 3">
    <name type="scientific">Trichonephila clavipes</name>
    <name type="common">Golden silk orbweaver</name>
    <name type="synonym">Nephila clavipes</name>
    <dbReference type="NCBI Taxonomy" id="2585209"/>
    <lineage>
        <taxon>Eukaryota</taxon>
        <taxon>Metazoa</taxon>
        <taxon>Ecdysozoa</taxon>
        <taxon>Arthropoda</taxon>
        <taxon>Chelicerata</taxon>
        <taxon>Arachnida</taxon>
        <taxon>Araneae</taxon>
        <taxon>Araneomorphae</taxon>
        <taxon>Entelegynae</taxon>
        <taxon>Araneoidea</taxon>
        <taxon>Nephilidae</taxon>
        <taxon>Trichonephila</taxon>
    </lineage>
</organism>
<dbReference type="Proteomes" id="UP000887159">
    <property type="component" value="Unassembled WGS sequence"/>
</dbReference>
<accession>A0A8X6WGQ9</accession>
<dbReference type="AlphaFoldDB" id="A0A8X6WGQ9"/>
<evidence type="ECO:0000313" key="2">
    <source>
        <dbReference type="EMBL" id="GFY34614.1"/>
    </source>
</evidence>
<feature type="region of interest" description="Disordered" evidence="1">
    <location>
        <begin position="22"/>
        <end position="44"/>
    </location>
</feature>
<evidence type="ECO:0000313" key="3">
    <source>
        <dbReference type="Proteomes" id="UP000887159"/>
    </source>
</evidence>
<comment type="caution">
    <text evidence="2">The sequence shown here is derived from an EMBL/GenBank/DDBJ whole genome shotgun (WGS) entry which is preliminary data.</text>
</comment>